<dbReference type="EMBL" id="LGHJ01000017">
    <property type="protein sequence ID" value="KPL74558.1"/>
    <property type="molecule type" value="Genomic_DNA"/>
</dbReference>
<dbReference type="Proteomes" id="UP000050514">
    <property type="component" value="Unassembled WGS sequence"/>
</dbReference>
<proteinExistence type="predicted"/>
<dbReference type="STRING" id="360411.AC812_12240"/>
<accession>A0A0P6X572</accession>
<comment type="caution">
    <text evidence="1">The sequence shown here is derived from an EMBL/GenBank/DDBJ whole genome shotgun (WGS) entry which is preliminary data.</text>
</comment>
<organism evidence="1 2">
    <name type="scientific">Bellilinea caldifistulae</name>
    <dbReference type="NCBI Taxonomy" id="360411"/>
    <lineage>
        <taxon>Bacteria</taxon>
        <taxon>Bacillati</taxon>
        <taxon>Chloroflexota</taxon>
        <taxon>Anaerolineae</taxon>
        <taxon>Anaerolineales</taxon>
        <taxon>Anaerolineaceae</taxon>
        <taxon>Bellilinea</taxon>
    </lineage>
</organism>
<dbReference type="RefSeq" id="WP_061918877.1">
    <property type="nucleotide sequence ID" value="NZ_DF967971.1"/>
</dbReference>
<name>A0A0P6X572_9CHLR</name>
<protein>
    <submittedName>
        <fullName evidence="1">Uncharacterized protein</fullName>
    </submittedName>
</protein>
<evidence type="ECO:0000313" key="2">
    <source>
        <dbReference type="Proteomes" id="UP000050514"/>
    </source>
</evidence>
<reference evidence="1 2" key="1">
    <citation type="submission" date="2015-07" db="EMBL/GenBank/DDBJ databases">
        <title>Draft genome of Bellilinea caldifistulae DSM 17877.</title>
        <authorList>
            <person name="Hemp J."/>
            <person name="Ward L.M."/>
            <person name="Pace L.A."/>
            <person name="Fischer W.W."/>
        </authorList>
    </citation>
    <scope>NUCLEOTIDE SEQUENCE [LARGE SCALE GENOMIC DNA]</scope>
    <source>
        <strain evidence="1 2">GOMI-1</strain>
    </source>
</reference>
<evidence type="ECO:0000313" key="1">
    <source>
        <dbReference type="EMBL" id="KPL74558.1"/>
    </source>
</evidence>
<dbReference type="AlphaFoldDB" id="A0A0P6X572"/>
<keyword evidence="2" id="KW-1185">Reference proteome</keyword>
<gene>
    <name evidence="1" type="ORF">AC812_12240</name>
</gene>
<sequence>MSDLTNEQIHEHARSEWLAVLSRLWVAIGREVDKRQLLVYEQALGMLPLGLLELAVNEVLYQHRYTSVPTIADVAEMAKRIAGVSSLHQAGDAWLYQRRPFAWRF</sequence>